<dbReference type="GO" id="GO:0008270">
    <property type="term" value="F:zinc ion binding"/>
    <property type="evidence" value="ECO:0007669"/>
    <property type="project" value="UniProtKB-KW"/>
</dbReference>
<dbReference type="PROSITE" id="PS00028">
    <property type="entry name" value="ZINC_FINGER_C2H2_1"/>
    <property type="match status" value="1"/>
</dbReference>
<feature type="signal peptide" evidence="6">
    <location>
        <begin position="1"/>
        <end position="28"/>
    </location>
</feature>
<proteinExistence type="predicted"/>
<dbReference type="GO" id="GO:0043565">
    <property type="term" value="F:sequence-specific DNA binding"/>
    <property type="evidence" value="ECO:0007669"/>
    <property type="project" value="TreeGrafter"/>
</dbReference>
<name>A0A3P7E1Y4_WUCBA</name>
<evidence type="ECO:0000313" key="8">
    <source>
        <dbReference type="EMBL" id="VDM15543.1"/>
    </source>
</evidence>
<dbReference type="GO" id="GO:0000981">
    <property type="term" value="F:DNA-binding transcription factor activity, RNA polymerase II-specific"/>
    <property type="evidence" value="ECO:0007669"/>
    <property type="project" value="TreeGrafter"/>
</dbReference>
<reference evidence="8 9" key="1">
    <citation type="submission" date="2018-11" db="EMBL/GenBank/DDBJ databases">
        <authorList>
            <consortium name="Pathogen Informatics"/>
        </authorList>
    </citation>
    <scope>NUCLEOTIDE SEQUENCE [LARGE SCALE GENOMIC DNA]</scope>
</reference>
<organism evidence="8 9">
    <name type="scientific">Wuchereria bancrofti</name>
    <dbReference type="NCBI Taxonomy" id="6293"/>
    <lineage>
        <taxon>Eukaryota</taxon>
        <taxon>Metazoa</taxon>
        <taxon>Ecdysozoa</taxon>
        <taxon>Nematoda</taxon>
        <taxon>Chromadorea</taxon>
        <taxon>Rhabditida</taxon>
        <taxon>Spirurina</taxon>
        <taxon>Spiruromorpha</taxon>
        <taxon>Filarioidea</taxon>
        <taxon>Onchocercidae</taxon>
        <taxon>Wuchereria</taxon>
    </lineage>
</organism>
<evidence type="ECO:0000256" key="2">
    <source>
        <dbReference type="ARBA" id="ARBA00022737"/>
    </source>
</evidence>
<feature type="domain" description="C2H2-type" evidence="7">
    <location>
        <begin position="151"/>
        <end position="176"/>
    </location>
</feature>
<evidence type="ECO:0000256" key="6">
    <source>
        <dbReference type="SAM" id="SignalP"/>
    </source>
</evidence>
<gene>
    <name evidence="8" type="ORF">WBA_LOCUS8929</name>
</gene>
<keyword evidence="2" id="KW-0677">Repeat</keyword>
<evidence type="ECO:0000256" key="4">
    <source>
        <dbReference type="ARBA" id="ARBA00022833"/>
    </source>
</evidence>
<sequence length="176" mass="21290">MTSKIILINMHFIHFIFFFFFFFQLSNTQTIETQTVQTEPLDLSMRKINKEQQQQQQQYFLIDEEIEKPTEFLDLSALEKELQLQKLYHSFVIEKLKKRLKLSKLLIQEKKAKEDEMEEIRYGKKFKCRICQKVVANLSRHMIHHTGVKKYSCPSCKKSFGYSWTMKQHQKNFHTN</sequence>
<dbReference type="PANTHER" id="PTHR24408">
    <property type="entry name" value="ZINC FINGER PROTEIN"/>
    <property type="match status" value="1"/>
</dbReference>
<keyword evidence="1" id="KW-0479">Metal-binding</keyword>
<dbReference type="Gene3D" id="3.30.160.60">
    <property type="entry name" value="Classic Zinc Finger"/>
    <property type="match status" value="1"/>
</dbReference>
<evidence type="ECO:0000313" key="9">
    <source>
        <dbReference type="Proteomes" id="UP000270924"/>
    </source>
</evidence>
<keyword evidence="3 5" id="KW-0863">Zinc-finger</keyword>
<evidence type="ECO:0000256" key="5">
    <source>
        <dbReference type="PROSITE-ProRule" id="PRU00042"/>
    </source>
</evidence>
<evidence type="ECO:0000256" key="1">
    <source>
        <dbReference type="ARBA" id="ARBA00022723"/>
    </source>
</evidence>
<dbReference type="SMART" id="SM00355">
    <property type="entry name" value="ZnF_C2H2"/>
    <property type="match status" value="2"/>
</dbReference>
<keyword evidence="9" id="KW-1185">Reference proteome</keyword>
<dbReference type="GO" id="GO:0005634">
    <property type="term" value="C:nucleus"/>
    <property type="evidence" value="ECO:0007669"/>
    <property type="project" value="TreeGrafter"/>
</dbReference>
<protein>
    <recommendedName>
        <fullName evidence="7">C2H2-type domain-containing protein</fullName>
    </recommendedName>
</protein>
<dbReference type="EMBL" id="UYWW01008033">
    <property type="protein sequence ID" value="VDM15543.1"/>
    <property type="molecule type" value="Genomic_DNA"/>
</dbReference>
<dbReference type="AlphaFoldDB" id="A0A3P7E1Y4"/>
<dbReference type="InParanoid" id="A0A3P7E1Y4"/>
<feature type="chain" id="PRO_5018080237" description="C2H2-type domain-containing protein" evidence="6">
    <location>
        <begin position="29"/>
        <end position="176"/>
    </location>
</feature>
<dbReference type="InterPro" id="IPR013087">
    <property type="entry name" value="Znf_C2H2_type"/>
</dbReference>
<dbReference type="Proteomes" id="UP000270924">
    <property type="component" value="Unassembled WGS sequence"/>
</dbReference>
<evidence type="ECO:0000259" key="7">
    <source>
        <dbReference type="PROSITE" id="PS50157"/>
    </source>
</evidence>
<keyword evidence="6" id="KW-0732">Signal</keyword>
<keyword evidence="4" id="KW-0862">Zinc</keyword>
<accession>A0A3P7E1Y4</accession>
<dbReference type="PANTHER" id="PTHR24408:SF58">
    <property type="entry name" value="TRANSCRIPTION FACTOR (TFIIIA), PUTATIVE (AFU_ORTHOLOGUE AFUA_1G05150)-RELATED"/>
    <property type="match status" value="1"/>
</dbReference>
<dbReference type="OrthoDB" id="6077919at2759"/>
<evidence type="ECO:0000256" key="3">
    <source>
        <dbReference type="ARBA" id="ARBA00022771"/>
    </source>
</evidence>
<dbReference type="PROSITE" id="PS50157">
    <property type="entry name" value="ZINC_FINGER_C2H2_2"/>
    <property type="match status" value="1"/>
</dbReference>
<dbReference type="SUPFAM" id="SSF57667">
    <property type="entry name" value="beta-beta-alpha zinc fingers"/>
    <property type="match status" value="1"/>
</dbReference>
<dbReference type="InterPro" id="IPR036236">
    <property type="entry name" value="Znf_C2H2_sf"/>
</dbReference>